<dbReference type="SMART" id="SM00356">
    <property type="entry name" value="ZnF_C3H1"/>
    <property type="match status" value="1"/>
</dbReference>
<dbReference type="InterPro" id="IPR036855">
    <property type="entry name" value="Znf_CCCH_sf"/>
</dbReference>
<feature type="compositionally biased region" description="Polar residues" evidence="7">
    <location>
        <begin position="408"/>
        <end position="425"/>
    </location>
</feature>
<dbReference type="PANTHER" id="PTHR46527:SF1">
    <property type="entry name" value="NUCLEOPORIN NUP42"/>
    <property type="match status" value="1"/>
</dbReference>
<dbReference type="OMA" id="PNRHDIC"/>
<dbReference type="GO" id="GO:0005634">
    <property type="term" value="C:nucleus"/>
    <property type="evidence" value="ECO:0007669"/>
    <property type="project" value="UniProtKB-SubCell"/>
</dbReference>
<dbReference type="InterPro" id="IPR000571">
    <property type="entry name" value="Znf_CCCH"/>
</dbReference>
<dbReference type="EMBL" id="LT598491">
    <property type="protein sequence ID" value="SCW04113.1"/>
    <property type="molecule type" value="Genomic_DNA"/>
</dbReference>
<evidence type="ECO:0000256" key="5">
    <source>
        <dbReference type="ARBA" id="ARBA00023242"/>
    </source>
</evidence>
<dbReference type="Proteomes" id="UP000190831">
    <property type="component" value="Chromosome H"/>
</dbReference>
<dbReference type="PANTHER" id="PTHR46527">
    <property type="entry name" value="NUCLEOPORIN-LIKE PROTEIN 2"/>
    <property type="match status" value="1"/>
</dbReference>
<evidence type="ECO:0000313" key="9">
    <source>
        <dbReference type="EMBL" id="SCW04113.1"/>
    </source>
</evidence>
<evidence type="ECO:0000313" key="10">
    <source>
        <dbReference type="Proteomes" id="UP000190831"/>
    </source>
</evidence>
<dbReference type="PROSITE" id="PS50103">
    <property type="entry name" value="ZF_C3H1"/>
    <property type="match status" value="1"/>
</dbReference>
<name>A0A1G4MJR1_LACFM</name>
<keyword evidence="5" id="KW-0539">Nucleus</keyword>
<evidence type="ECO:0000256" key="7">
    <source>
        <dbReference type="SAM" id="MobiDB-lite"/>
    </source>
</evidence>
<proteinExistence type="predicted"/>
<dbReference type="Pfam" id="PF00642">
    <property type="entry name" value="zf-CCCH"/>
    <property type="match status" value="1"/>
</dbReference>
<dbReference type="OrthoDB" id="20729at2759"/>
<feature type="domain" description="C3H1-type" evidence="8">
    <location>
        <begin position="5"/>
        <end position="32"/>
    </location>
</feature>
<dbReference type="AlphaFoldDB" id="A0A1G4MJR1"/>
<feature type="region of interest" description="Disordered" evidence="7">
    <location>
        <begin position="218"/>
        <end position="242"/>
    </location>
</feature>
<keyword evidence="4 6" id="KW-0862">Zinc</keyword>
<feature type="region of interest" description="Disordered" evidence="7">
    <location>
        <begin position="408"/>
        <end position="483"/>
    </location>
</feature>
<feature type="compositionally biased region" description="Low complexity" evidence="7">
    <location>
        <begin position="330"/>
        <end position="349"/>
    </location>
</feature>
<feature type="compositionally biased region" description="Polar residues" evidence="7">
    <location>
        <begin position="220"/>
        <end position="236"/>
    </location>
</feature>
<feature type="compositionally biased region" description="Polar residues" evidence="7">
    <location>
        <begin position="355"/>
        <end position="371"/>
    </location>
</feature>
<dbReference type="Gene3D" id="4.10.1000.10">
    <property type="entry name" value="Zinc finger, CCCH-type"/>
    <property type="match status" value="1"/>
</dbReference>
<dbReference type="SUPFAM" id="SSF90229">
    <property type="entry name" value="CCCH zinc finger"/>
    <property type="match status" value="1"/>
</dbReference>
<evidence type="ECO:0000256" key="2">
    <source>
        <dbReference type="ARBA" id="ARBA00022723"/>
    </source>
</evidence>
<keyword evidence="3 6" id="KW-0863">Zinc-finger</keyword>
<dbReference type="InterPro" id="IPR051767">
    <property type="entry name" value="Nucleoporin_NUP42"/>
</dbReference>
<feature type="region of interest" description="Disordered" evidence="7">
    <location>
        <begin position="322"/>
        <end position="373"/>
    </location>
</feature>
<keyword evidence="2 6" id="KW-0479">Metal-binding</keyword>
<dbReference type="STRING" id="4955.A0A1G4MJR1"/>
<evidence type="ECO:0000256" key="3">
    <source>
        <dbReference type="ARBA" id="ARBA00022771"/>
    </source>
</evidence>
<evidence type="ECO:0000259" key="8">
    <source>
        <dbReference type="PROSITE" id="PS50103"/>
    </source>
</evidence>
<reference evidence="9 10" key="1">
    <citation type="submission" date="2016-03" db="EMBL/GenBank/DDBJ databases">
        <authorList>
            <person name="Devillers H."/>
        </authorList>
    </citation>
    <scope>NUCLEOTIDE SEQUENCE [LARGE SCALE GENOMIC DNA]</scope>
    <source>
        <strain evidence="9">CBS 6772</strain>
    </source>
</reference>
<feature type="zinc finger region" description="C3H1-type" evidence="6">
    <location>
        <begin position="5"/>
        <end position="32"/>
    </location>
</feature>
<organism evidence="9 10">
    <name type="scientific">Lachancea fermentati</name>
    <name type="common">Zygosaccharomyces fermentati</name>
    <dbReference type="NCBI Taxonomy" id="4955"/>
    <lineage>
        <taxon>Eukaryota</taxon>
        <taxon>Fungi</taxon>
        <taxon>Dikarya</taxon>
        <taxon>Ascomycota</taxon>
        <taxon>Saccharomycotina</taxon>
        <taxon>Saccharomycetes</taxon>
        <taxon>Saccharomycetales</taxon>
        <taxon>Saccharomycetaceae</taxon>
        <taxon>Lachancea</taxon>
    </lineage>
</organism>
<keyword evidence="10" id="KW-1185">Reference proteome</keyword>
<evidence type="ECO:0000256" key="6">
    <source>
        <dbReference type="PROSITE-ProRule" id="PRU00723"/>
    </source>
</evidence>
<protein>
    <submittedName>
        <fullName evidence="9">LAFE_0H06216g1_1</fullName>
    </submittedName>
</protein>
<evidence type="ECO:0000256" key="1">
    <source>
        <dbReference type="ARBA" id="ARBA00004123"/>
    </source>
</evidence>
<dbReference type="GO" id="GO:0008270">
    <property type="term" value="F:zinc ion binding"/>
    <property type="evidence" value="ECO:0007669"/>
    <property type="project" value="UniProtKB-KW"/>
</dbReference>
<comment type="subcellular location">
    <subcellularLocation>
        <location evidence="1">Nucleus</location>
    </subcellularLocation>
</comment>
<gene>
    <name evidence="9" type="ORF">LAFE_0H06216G</name>
</gene>
<accession>A0A1G4MJR1</accession>
<feature type="compositionally biased region" description="Polar residues" evidence="7">
    <location>
        <begin position="434"/>
        <end position="464"/>
    </location>
</feature>
<evidence type="ECO:0000256" key="4">
    <source>
        <dbReference type="ARBA" id="ARBA00022833"/>
    </source>
</evidence>
<sequence length="565" mass="58506">MSFYNRNKTPCKYFQQGKCKKGNSCNFAHVFTNDSGRPNYAGRAAQDDRYSTFINPSNLTKYTQEITDDMNTVRELQLNPLTSSYGLGQPCSANLISERDLSQEESRFLYYQSREQNMIPSYETQMAARSNDIQKCVSFIKNDPRKAARYLQLATQKKKETGDSQKMKPFIEFPLDLSGQSYHHSSNNVNLFGTMSGSSETPFGSAPSGNSSFFGKKIENQFNGSSNTTQSGQTPMANGAAFGSSAFGKPSFGVTGAPPSTGGVFGQPSFGSSSNTGVGFGNVSNTGSVFGAPKFGSGSATTGVFGNTSFGASPFGKPFSNDVSSSQTAFGNPSNPSSFGSSASSKTSTLPFGNIAQQSSANPSPFASLQTGAGKPNSLGLAAGASGLGANTSVTPFGSNPKNSGATFGSAFGTSNTHSQPSSGGSAFGVPSFGKSSGQNPFGTSSNSPSPFASLAGSQASETSAFGAPQLPPNSTAINSAAPTTFAPFGTQNSVSSTSSFKAKSPAIVGGAPASQASYPIGQRLPMSDYVRIEDLPEDILSAFKADKFSLGSVPEVLPPAELTA</sequence>
<feature type="compositionally biased region" description="Polar residues" evidence="7">
    <location>
        <begin position="473"/>
        <end position="483"/>
    </location>
</feature>